<organism evidence="2 3">
    <name type="scientific">Kipferlia bialata</name>
    <dbReference type="NCBI Taxonomy" id="797122"/>
    <lineage>
        <taxon>Eukaryota</taxon>
        <taxon>Metamonada</taxon>
        <taxon>Carpediemonas-like organisms</taxon>
        <taxon>Kipferlia</taxon>
    </lineage>
</organism>
<dbReference type="EMBL" id="BDIP01005707">
    <property type="protein sequence ID" value="GIQ90045.1"/>
    <property type="molecule type" value="Genomic_DNA"/>
</dbReference>
<feature type="compositionally biased region" description="Acidic residues" evidence="1">
    <location>
        <begin position="66"/>
        <end position="85"/>
    </location>
</feature>
<name>A0A9K3GPL5_9EUKA</name>
<feature type="region of interest" description="Disordered" evidence="1">
    <location>
        <begin position="1"/>
        <end position="85"/>
    </location>
</feature>
<protein>
    <submittedName>
        <fullName evidence="2">Uncharacterized protein</fullName>
    </submittedName>
</protein>
<proteinExistence type="predicted"/>
<feature type="compositionally biased region" description="Basic and acidic residues" evidence="1">
    <location>
        <begin position="14"/>
        <end position="29"/>
    </location>
</feature>
<sequence length="201" mass="22523">MKRQSCQPVGPPKRGRERERVGERKREADDYSPEPPAHRRPEAEEEEGAEETDSEVSSSQERPDVETEGDGDEGETDGEPEGEEETLGARELLEVNLRDLGTVTLLDGYLAAQRAGHIVAIREYSGSGFVYWVRPHTRAATPQESDVESSWKALLAAREAVRVLLQGGDAVSELEYYQATDTLCDTWRRYIALTHTHKEDL</sequence>
<reference evidence="2 3" key="1">
    <citation type="journal article" date="2018" name="PLoS ONE">
        <title>The draft genome of Kipferlia bialata reveals reductive genome evolution in fornicate parasites.</title>
        <authorList>
            <person name="Tanifuji G."/>
            <person name="Takabayashi S."/>
            <person name="Kume K."/>
            <person name="Takagi M."/>
            <person name="Nakayama T."/>
            <person name="Kamikawa R."/>
            <person name="Inagaki Y."/>
            <person name="Hashimoto T."/>
        </authorList>
    </citation>
    <scope>NUCLEOTIDE SEQUENCE [LARGE SCALE GENOMIC DNA]</scope>
    <source>
        <strain evidence="2">NY0173</strain>
    </source>
</reference>
<gene>
    <name evidence="2" type="ORF">KIPB_012691</name>
</gene>
<feature type="non-terminal residue" evidence="2">
    <location>
        <position position="201"/>
    </location>
</feature>
<keyword evidence="3" id="KW-1185">Reference proteome</keyword>
<feature type="compositionally biased region" description="Acidic residues" evidence="1">
    <location>
        <begin position="43"/>
        <end position="54"/>
    </location>
</feature>
<comment type="caution">
    <text evidence="2">The sequence shown here is derived from an EMBL/GenBank/DDBJ whole genome shotgun (WGS) entry which is preliminary data.</text>
</comment>
<evidence type="ECO:0000313" key="2">
    <source>
        <dbReference type="EMBL" id="GIQ90045.1"/>
    </source>
</evidence>
<evidence type="ECO:0000313" key="3">
    <source>
        <dbReference type="Proteomes" id="UP000265618"/>
    </source>
</evidence>
<dbReference type="AlphaFoldDB" id="A0A9K3GPL5"/>
<accession>A0A9K3GPL5</accession>
<evidence type="ECO:0000256" key="1">
    <source>
        <dbReference type="SAM" id="MobiDB-lite"/>
    </source>
</evidence>
<dbReference type="Proteomes" id="UP000265618">
    <property type="component" value="Unassembled WGS sequence"/>
</dbReference>